<keyword evidence="4 7" id="KW-0812">Transmembrane</keyword>
<dbReference type="RefSeq" id="XP_002111916.1">
    <property type="nucleotide sequence ID" value="XM_002111880.1"/>
</dbReference>
<feature type="non-terminal residue" evidence="11">
    <location>
        <position position="1"/>
    </location>
</feature>
<evidence type="ECO:0000256" key="7">
    <source>
        <dbReference type="RuleBase" id="RU362018"/>
    </source>
</evidence>
<dbReference type="eggNOG" id="KOG3747">
    <property type="taxonomic scope" value="Eukaryota"/>
</dbReference>
<dbReference type="PhylomeDB" id="B3RUU0"/>
<accession>B3RUU0</accession>
<proteinExistence type="inferred from homology"/>
<evidence type="ECO:0000259" key="8">
    <source>
        <dbReference type="Pfam" id="PF01773"/>
    </source>
</evidence>
<feature type="domain" description="Concentrative nucleoside transporter C-terminal" evidence="9">
    <location>
        <begin position="280"/>
        <end position="502"/>
    </location>
</feature>
<feature type="domain" description="Concentrative nucleoside transporter N-terminal" evidence="8">
    <location>
        <begin position="98"/>
        <end position="170"/>
    </location>
</feature>
<evidence type="ECO:0000313" key="12">
    <source>
        <dbReference type="Proteomes" id="UP000009022"/>
    </source>
</evidence>
<comment type="similarity">
    <text evidence="2 7">Belongs to the concentrative nucleoside transporter (CNT) (TC 2.A.41) family.</text>
</comment>
<evidence type="ECO:0000256" key="6">
    <source>
        <dbReference type="ARBA" id="ARBA00023136"/>
    </source>
</evidence>
<dbReference type="Pfam" id="PF07670">
    <property type="entry name" value="Gate"/>
    <property type="match status" value="1"/>
</dbReference>
<dbReference type="KEGG" id="tad:TRIADDRAFT_11737"/>
<dbReference type="InterPro" id="IPR018270">
    <property type="entry name" value="C_nuclsd_transpt_met_bac"/>
</dbReference>
<feature type="transmembrane region" description="Helical" evidence="7">
    <location>
        <begin position="175"/>
        <end position="197"/>
    </location>
</feature>
<organism evidence="11 12">
    <name type="scientific">Trichoplax adhaerens</name>
    <name type="common">Trichoplax reptans</name>
    <dbReference type="NCBI Taxonomy" id="10228"/>
    <lineage>
        <taxon>Eukaryota</taxon>
        <taxon>Metazoa</taxon>
        <taxon>Placozoa</taxon>
        <taxon>Uniplacotomia</taxon>
        <taxon>Trichoplacea</taxon>
        <taxon>Trichoplacidae</taxon>
        <taxon>Trichoplax</taxon>
    </lineage>
</organism>
<dbReference type="AlphaFoldDB" id="B3RUU0"/>
<feature type="transmembrane region" description="Helical" evidence="7">
    <location>
        <begin position="372"/>
        <end position="391"/>
    </location>
</feature>
<keyword evidence="3" id="KW-1003">Cell membrane</keyword>
<dbReference type="InterPro" id="IPR011657">
    <property type="entry name" value="CNT_C_dom"/>
</dbReference>
<dbReference type="OrthoDB" id="6075923at2759"/>
<dbReference type="GO" id="GO:1901642">
    <property type="term" value="P:nucleoside transmembrane transport"/>
    <property type="evidence" value="ECO:0000318"/>
    <property type="project" value="GO_Central"/>
</dbReference>
<dbReference type="PANTHER" id="PTHR10590">
    <property type="entry name" value="SODIUM/NUCLEOSIDE COTRANSPORTER"/>
    <property type="match status" value="1"/>
</dbReference>
<feature type="transmembrane region" description="Helical" evidence="7">
    <location>
        <begin position="335"/>
        <end position="356"/>
    </location>
</feature>
<evidence type="ECO:0000259" key="9">
    <source>
        <dbReference type="Pfam" id="PF07662"/>
    </source>
</evidence>
<dbReference type="Proteomes" id="UP000009022">
    <property type="component" value="Unassembled WGS sequence"/>
</dbReference>
<dbReference type="STRING" id="10228.B3RUU0"/>
<evidence type="ECO:0000256" key="5">
    <source>
        <dbReference type="ARBA" id="ARBA00022989"/>
    </source>
</evidence>
<dbReference type="OMA" id="DKMYELF"/>
<evidence type="ECO:0000259" key="10">
    <source>
        <dbReference type="Pfam" id="PF07670"/>
    </source>
</evidence>
<name>B3RUU0_TRIAD</name>
<gene>
    <name evidence="11" type="ORF">TRIADDRAFT_11737</name>
</gene>
<dbReference type="PANTHER" id="PTHR10590:SF4">
    <property type="entry name" value="SOLUTE CARRIER FAMILY 28 MEMBER 3"/>
    <property type="match status" value="1"/>
</dbReference>
<keyword evidence="7" id="KW-0813">Transport</keyword>
<evidence type="ECO:0000256" key="3">
    <source>
        <dbReference type="ARBA" id="ARBA00022475"/>
    </source>
</evidence>
<dbReference type="GO" id="GO:0005886">
    <property type="term" value="C:plasma membrane"/>
    <property type="evidence" value="ECO:0000318"/>
    <property type="project" value="GO_Central"/>
</dbReference>
<dbReference type="InterPro" id="IPR002668">
    <property type="entry name" value="CNT_N_dom"/>
</dbReference>
<evidence type="ECO:0000313" key="11">
    <source>
        <dbReference type="EMBL" id="EDV25883.1"/>
    </source>
</evidence>
<feature type="domain" description="Nucleoside transporter/FeoB GTPase Gate" evidence="10">
    <location>
        <begin position="177"/>
        <end position="275"/>
    </location>
</feature>
<dbReference type="GO" id="GO:0005415">
    <property type="term" value="F:nucleoside:sodium symporter activity"/>
    <property type="evidence" value="ECO:0000318"/>
    <property type="project" value="GO_Central"/>
</dbReference>
<feature type="transmembrane region" description="Helical" evidence="7">
    <location>
        <begin position="121"/>
        <end position="140"/>
    </location>
</feature>
<feature type="transmembrane region" description="Helical" evidence="7">
    <location>
        <begin position="252"/>
        <end position="272"/>
    </location>
</feature>
<dbReference type="EMBL" id="DS985244">
    <property type="protein sequence ID" value="EDV25883.1"/>
    <property type="molecule type" value="Genomic_DNA"/>
</dbReference>
<keyword evidence="6 7" id="KW-0472">Membrane</keyword>
<dbReference type="Pfam" id="PF07662">
    <property type="entry name" value="Nucleos_tra2_C"/>
    <property type="match status" value="1"/>
</dbReference>
<dbReference type="CTD" id="6753129"/>
<evidence type="ECO:0000256" key="1">
    <source>
        <dbReference type="ARBA" id="ARBA00004651"/>
    </source>
</evidence>
<dbReference type="GeneID" id="6753129"/>
<dbReference type="HOGENOM" id="CLU_016813_3_1_1"/>
<feature type="transmembrane region" description="Helical" evidence="7">
    <location>
        <begin position="23"/>
        <end position="44"/>
    </location>
</feature>
<evidence type="ECO:0000256" key="4">
    <source>
        <dbReference type="ARBA" id="ARBA00022692"/>
    </source>
</evidence>
<protein>
    <recommendedName>
        <fullName evidence="7">Sodium/nucleoside cotransporter</fullName>
    </recommendedName>
</protein>
<feature type="non-terminal residue" evidence="11">
    <location>
        <position position="502"/>
    </location>
</feature>
<dbReference type="InParanoid" id="B3RUU0"/>
<dbReference type="Pfam" id="PF01773">
    <property type="entry name" value="Nucleos_tra2_N"/>
    <property type="match status" value="1"/>
</dbReference>
<comment type="subcellular location">
    <subcellularLocation>
        <location evidence="1">Cell membrane</location>
        <topology evidence="1">Multi-pass membrane protein</topology>
    </subcellularLocation>
</comment>
<feature type="transmembrane region" description="Helical" evidence="7">
    <location>
        <begin position="447"/>
        <end position="467"/>
    </location>
</feature>
<dbReference type="InterPro" id="IPR008276">
    <property type="entry name" value="C_nuclsd_transpt"/>
</dbReference>
<reference evidence="11 12" key="1">
    <citation type="journal article" date="2008" name="Nature">
        <title>The Trichoplax genome and the nature of placozoans.</title>
        <authorList>
            <person name="Srivastava M."/>
            <person name="Begovic E."/>
            <person name="Chapman J."/>
            <person name="Putnam N.H."/>
            <person name="Hellsten U."/>
            <person name="Kawashima T."/>
            <person name="Kuo A."/>
            <person name="Mitros T."/>
            <person name="Salamov A."/>
            <person name="Carpenter M.L."/>
            <person name="Signorovitch A.Y."/>
            <person name="Moreno M.A."/>
            <person name="Kamm K."/>
            <person name="Grimwood J."/>
            <person name="Schmutz J."/>
            <person name="Shapiro H."/>
            <person name="Grigoriev I.V."/>
            <person name="Buss L.W."/>
            <person name="Schierwater B."/>
            <person name="Dellaporta S.L."/>
            <person name="Rokhsar D.S."/>
        </authorList>
    </citation>
    <scope>NUCLEOTIDE SEQUENCE [LARGE SCALE GENOMIC DNA]</scope>
    <source>
        <strain evidence="11 12">Grell-BS-1999</strain>
    </source>
</reference>
<feature type="transmembrane region" description="Helical" evidence="7">
    <location>
        <begin position="65"/>
        <end position="84"/>
    </location>
</feature>
<dbReference type="InterPro" id="IPR011642">
    <property type="entry name" value="Gate_dom"/>
</dbReference>
<feature type="transmembrane region" description="Helical" evidence="7">
    <location>
        <begin position="479"/>
        <end position="501"/>
    </location>
</feature>
<keyword evidence="12" id="KW-1185">Reference proteome</keyword>
<sequence length="502" mass="55267">LLIGYTVYLVFACTMDFDRARPLFIITMVILGIIVLMKVLPYITPTLQKYIFGPITNFYDRYEHYLKWVVIFGLIGLVILFLLLDQPIVPYRFASFGGLLAYLFLCWFFSKHRSQVRWRPVIVGIIIQFFMGLLILRTSAGFQVFNFLGNLITTFLNFTDSGSIFVFGELYTNHFFAFKVLPLVIFFSAVITFLYYIGAMQGIIKVLARVMQVTMRTSPTESLNAAGNIFVGQTEAPLLVRPFLATMTKSELHAVMTGGFATIAGAVLGAYIGMGVPATHLLTASFMSAPAALAVAKLVYPETEKEIDYEVKDIKLDKGTETNFFEAFANGASSAIPLVANIAANLIVFTAILNFLDGTLSYFGSLVDYPQFSFRFICSYLFTPLALLLGIEAKDAFRVGLLLAEKTVANEFVAYSTLSKWIALRAAGNPVISVSYCFSFSVRSEIISAYALCGFANFSSIGIQIGGLTPMAPERKSDLATIAFRALCSGTVACFMTACLAG</sequence>
<evidence type="ECO:0000256" key="2">
    <source>
        <dbReference type="ARBA" id="ARBA00009033"/>
    </source>
</evidence>
<dbReference type="NCBIfam" id="TIGR00804">
    <property type="entry name" value="nupC"/>
    <property type="match status" value="1"/>
</dbReference>
<feature type="transmembrane region" description="Helical" evidence="7">
    <location>
        <begin position="90"/>
        <end position="109"/>
    </location>
</feature>
<keyword evidence="5 7" id="KW-1133">Transmembrane helix</keyword>